<dbReference type="InterPro" id="IPR051122">
    <property type="entry name" value="SDR_DHRS6-like"/>
</dbReference>
<dbReference type="Proteomes" id="UP000041254">
    <property type="component" value="Unassembled WGS sequence"/>
</dbReference>
<dbReference type="GO" id="GO:0016491">
    <property type="term" value="F:oxidoreductase activity"/>
    <property type="evidence" value="ECO:0007669"/>
    <property type="project" value="UniProtKB-KW"/>
</dbReference>
<keyword evidence="2" id="KW-0560">Oxidoreductase</keyword>
<name>A0A0G4ESQ3_VITBC</name>
<organism evidence="3 4">
    <name type="scientific">Vitrella brassicaformis (strain CCMP3155)</name>
    <dbReference type="NCBI Taxonomy" id="1169540"/>
    <lineage>
        <taxon>Eukaryota</taxon>
        <taxon>Sar</taxon>
        <taxon>Alveolata</taxon>
        <taxon>Colpodellida</taxon>
        <taxon>Vitrellaceae</taxon>
        <taxon>Vitrella</taxon>
    </lineage>
</organism>
<dbReference type="PANTHER" id="PTHR43477">
    <property type="entry name" value="DIHYDROANTICAPSIN 7-DEHYDROGENASE"/>
    <property type="match status" value="1"/>
</dbReference>
<dbReference type="EMBL" id="CDMY01000307">
    <property type="protein sequence ID" value="CEM01672.1"/>
    <property type="molecule type" value="Genomic_DNA"/>
</dbReference>
<comment type="similarity">
    <text evidence="1">Belongs to the short-chain dehydrogenases/reductases (SDR) family.</text>
</comment>
<dbReference type="Gene3D" id="3.40.50.720">
    <property type="entry name" value="NAD(P)-binding Rossmann-like Domain"/>
    <property type="match status" value="1"/>
</dbReference>
<dbReference type="InParanoid" id="A0A0G4ESQ3"/>
<reference evidence="3 4" key="1">
    <citation type="submission" date="2014-11" db="EMBL/GenBank/DDBJ databases">
        <authorList>
            <person name="Zhu J."/>
            <person name="Qi W."/>
            <person name="Song R."/>
        </authorList>
    </citation>
    <scope>NUCLEOTIDE SEQUENCE [LARGE SCALE GENOMIC DNA]</scope>
</reference>
<evidence type="ECO:0000313" key="4">
    <source>
        <dbReference type="Proteomes" id="UP000041254"/>
    </source>
</evidence>
<dbReference type="OMA" id="IYCPGSI"/>
<evidence type="ECO:0000313" key="3">
    <source>
        <dbReference type="EMBL" id="CEM01672.1"/>
    </source>
</evidence>
<keyword evidence="4" id="KW-1185">Reference proteome</keyword>
<dbReference type="InterPro" id="IPR036291">
    <property type="entry name" value="NAD(P)-bd_dom_sf"/>
</dbReference>
<protein>
    <submittedName>
        <fullName evidence="3">Uncharacterized protein</fullName>
    </submittedName>
</protein>
<dbReference type="PANTHER" id="PTHR43477:SF1">
    <property type="entry name" value="DIHYDROANTICAPSIN 7-DEHYDROGENASE"/>
    <property type="match status" value="1"/>
</dbReference>
<dbReference type="PhylomeDB" id="A0A0G4ESQ3"/>
<sequence>MSCLIFGCRGIGRALAMRMSARGVPVHLASRSEDHLKQLASELPNTTYTVCDVTKEGDIKRAYEEANDQAGAIQGLAYAVGSIVLKPYKSVTRKDLMQTFELNAACAIEAATTCAPTLKDSGGSIVLFSTVACHVGLPNHTIIAAAKGAVESATRSLAVDLAPDVRVNCIAPSLTRSSLSASMTKSEAMANAIAAIHPLGRIGEPDDIASLAAFLLTNEDSGWITGQVIGVDGGRSTLSPAAPAKAKK</sequence>
<dbReference type="InterPro" id="IPR002347">
    <property type="entry name" value="SDR_fam"/>
</dbReference>
<evidence type="ECO:0000256" key="1">
    <source>
        <dbReference type="ARBA" id="ARBA00006484"/>
    </source>
</evidence>
<dbReference type="SUPFAM" id="SSF51735">
    <property type="entry name" value="NAD(P)-binding Rossmann-fold domains"/>
    <property type="match status" value="1"/>
</dbReference>
<dbReference type="VEuPathDB" id="CryptoDB:Vbra_13262"/>
<dbReference type="OrthoDB" id="1393670at2759"/>
<dbReference type="AlphaFoldDB" id="A0A0G4ESQ3"/>
<dbReference type="Pfam" id="PF13561">
    <property type="entry name" value="adh_short_C2"/>
    <property type="match status" value="1"/>
</dbReference>
<dbReference type="CDD" id="cd05233">
    <property type="entry name" value="SDR_c"/>
    <property type="match status" value="1"/>
</dbReference>
<dbReference type="STRING" id="1169540.A0A0G4ESQ3"/>
<accession>A0A0G4ESQ3</accession>
<proteinExistence type="inferred from homology"/>
<evidence type="ECO:0000256" key="2">
    <source>
        <dbReference type="ARBA" id="ARBA00023002"/>
    </source>
</evidence>
<gene>
    <name evidence="3" type="ORF">Vbra_13262</name>
</gene>
<dbReference type="PRINTS" id="PR00081">
    <property type="entry name" value="GDHRDH"/>
</dbReference>